<organism evidence="4 5">
    <name type="scientific">Thalassotalea nanhaiensis</name>
    <dbReference type="NCBI Taxonomy" id="3065648"/>
    <lineage>
        <taxon>Bacteria</taxon>
        <taxon>Pseudomonadati</taxon>
        <taxon>Pseudomonadota</taxon>
        <taxon>Gammaproteobacteria</taxon>
        <taxon>Alteromonadales</taxon>
        <taxon>Colwelliaceae</taxon>
        <taxon>Thalassotalea</taxon>
    </lineage>
</organism>
<feature type="domain" description="SGNH hydrolase-type esterase" evidence="3">
    <location>
        <begin position="60"/>
        <end position="224"/>
    </location>
</feature>
<dbReference type="Gene3D" id="3.40.50.1110">
    <property type="entry name" value="SGNH hydrolase"/>
    <property type="match status" value="1"/>
</dbReference>
<comment type="similarity">
    <text evidence="1">Belongs to the 'GDSL' lipolytic enzyme family. Platelet-activating factor acetylhydrolase IB beta/gamma subunits subfamily.</text>
</comment>
<dbReference type="SUPFAM" id="SSF52266">
    <property type="entry name" value="SGNH hydrolase"/>
    <property type="match status" value="1"/>
</dbReference>
<evidence type="ECO:0000313" key="4">
    <source>
        <dbReference type="EMBL" id="WNC69163.1"/>
    </source>
</evidence>
<feature type="signal peptide" evidence="2">
    <location>
        <begin position="1"/>
        <end position="17"/>
    </location>
</feature>
<proteinExistence type="inferred from homology"/>
<dbReference type="Proteomes" id="UP001248581">
    <property type="component" value="Chromosome"/>
</dbReference>
<evidence type="ECO:0000256" key="2">
    <source>
        <dbReference type="SAM" id="SignalP"/>
    </source>
</evidence>
<gene>
    <name evidence="4" type="ORF">RI845_03155</name>
</gene>
<feature type="chain" id="PRO_5045190893" evidence="2">
    <location>
        <begin position="18"/>
        <end position="240"/>
    </location>
</feature>
<dbReference type="RefSeq" id="WP_348388307.1">
    <property type="nucleotide sequence ID" value="NZ_CP134146.1"/>
</dbReference>
<dbReference type="Pfam" id="PF13472">
    <property type="entry name" value="Lipase_GDSL_2"/>
    <property type="match status" value="1"/>
</dbReference>
<evidence type="ECO:0000256" key="1">
    <source>
        <dbReference type="ARBA" id="ARBA00038184"/>
    </source>
</evidence>
<reference evidence="5" key="1">
    <citation type="submission" date="2023-09" db="EMBL/GenBank/DDBJ databases">
        <authorList>
            <person name="Li S."/>
            <person name="Li X."/>
            <person name="Zhang C."/>
            <person name="Zhao Z."/>
        </authorList>
    </citation>
    <scope>NUCLEOTIDE SEQUENCE [LARGE SCALE GENOMIC DNA]</scope>
    <source>
        <strain evidence="5">SQ345</strain>
    </source>
</reference>
<keyword evidence="5" id="KW-1185">Reference proteome</keyword>
<sequence length="240" mass="27380">MKYLLLSLVLLCAGCTAIEVQPKSVRAEAQTDPWTKNWWMPRHEEKLALKVKMEQVDLVFIGDSITHSFDDKGKSVWQQYYQSRNALNLGFSGDRTEQVLWRLEHGEVDNIDPKLVVLMIGTNNTGHRQDKPEDTALGIKKILTSINDKLPNSKILLLAVFPRGATTDDPLRKINDDINNIISTYGDGEKVHYLDINHIFLDANGNLSRSVMKDLLHPNKEQYKNWAMTIEPKVKQLMAN</sequence>
<evidence type="ECO:0000259" key="3">
    <source>
        <dbReference type="Pfam" id="PF13472"/>
    </source>
</evidence>
<accession>A0ABY9TLI2</accession>
<dbReference type="EMBL" id="CP134146">
    <property type="protein sequence ID" value="WNC69163.1"/>
    <property type="molecule type" value="Genomic_DNA"/>
</dbReference>
<dbReference type="PANTHER" id="PTHR11852:SF0">
    <property type="entry name" value="PLATELET-ACTIVATING FACTOR ACETYLHYDROLASE IB SUBUNIT BETA HOMOLOG"/>
    <property type="match status" value="1"/>
</dbReference>
<keyword evidence="2" id="KW-0732">Signal</keyword>
<dbReference type="InterPro" id="IPR036514">
    <property type="entry name" value="SGNH_hydro_sf"/>
</dbReference>
<evidence type="ECO:0000313" key="5">
    <source>
        <dbReference type="Proteomes" id="UP001248581"/>
    </source>
</evidence>
<dbReference type="InterPro" id="IPR013830">
    <property type="entry name" value="SGNH_hydro"/>
</dbReference>
<protein>
    <submittedName>
        <fullName evidence="4">GDSL-type esterase/lipase family protein</fullName>
    </submittedName>
</protein>
<name>A0ABY9TLI2_9GAMM</name>
<dbReference type="PANTHER" id="PTHR11852">
    <property type="entry name" value="PLATELET-ACTIVATING FACTOR ACETYLHYDROLASE"/>
    <property type="match status" value="1"/>
</dbReference>